<accession>A0A0B8QUU6</accession>
<reference evidence="1 2" key="2">
    <citation type="submission" date="2015-01" db="EMBL/GenBank/DDBJ databases">
        <authorList>
            <consortium name="NBRP consortium"/>
            <person name="Sawabe T."/>
            <person name="Meirelles P."/>
            <person name="Feng G."/>
            <person name="Sayaka M."/>
            <person name="Hattori M."/>
            <person name="Ohkuma M."/>
        </authorList>
    </citation>
    <scope>NUCLEOTIDE SEQUENCE [LARGE SCALE GENOMIC DNA]</scope>
    <source>
        <strain evidence="2">JCM 19241</strain>
    </source>
</reference>
<gene>
    <name evidence="1" type="ORF">JCM19241_57</name>
</gene>
<dbReference type="InterPro" id="IPR036188">
    <property type="entry name" value="FAD/NAD-bd_sf"/>
</dbReference>
<dbReference type="STRING" id="1481914.JCM19241_57"/>
<comment type="caution">
    <text evidence="1">The sequence shown here is derived from an EMBL/GenBank/DDBJ whole genome shotgun (WGS) entry which is preliminary data.</text>
</comment>
<dbReference type="EMBL" id="BBSC01000017">
    <property type="protein sequence ID" value="GAM78743.1"/>
    <property type="molecule type" value="Genomic_DNA"/>
</dbReference>
<dbReference type="Gene3D" id="3.50.50.60">
    <property type="entry name" value="FAD/NAD(P)-binding domain"/>
    <property type="match status" value="1"/>
</dbReference>
<dbReference type="AlphaFoldDB" id="A0A0B8QUU6"/>
<dbReference type="Proteomes" id="UP000031666">
    <property type="component" value="Unassembled WGS sequence"/>
</dbReference>
<evidence type="ECO:0000313" key="2">
    <source>
        <dbReference type="Proteomes" id="UP000031666"/>
    </source>
</evidence>
<reference evidence="1 2" key="1">
    <citation type="submission" date="2015-01" db="EMBL/GenBank/DDBJ databases">
        <title>Vibrio sp. C94 JCM 19241 whole genome shotgun sequence.</title>
        <authorList>
            <person name="Sawabe T."/>
            <person name="Meirelles P."/>
            <person name="Feng G."/>
            <person name="Sayaka M."/>
            <person name="Hattori M."/>
            <person name="Ohkuma M."/>
        </authorList>
    </citation>
    <scope>NUCLEOTIDE SEQUENCE [LARGE SCALE GENOMIC DNA]</scope>
    <source>
        <strain evidence="2">JCM 19241</strain>
    </source>
</reference>
<name>A0A0B8QUU6_9VIBR</name>
<protein>
    <submittedName>
        <fullName evidence="1">2-octaprenyl-3-methyl-6-methoxy-1,4-benzoquinol hydroxylase</fullName>
    </submittedName>
</protein>
<organism evidence="1 2">
    <name type="scientific">Vibrio ishigakensis</name>
    <dbReference type="NCBI Taxonomy" id="1481914"/>
    <lineage>
        <taxon>Bacteria</taxon>
        <taxon>Pseudomonadati</taxon>
        <taxon>Pseudomonadota</taxon>
        <taxon>Gammaproteobacteria</taxon>
        <taxon>Vibrionales</taxon>
        <taxon>Vibrionaceae</taxon>
        <taxon>Vibrio</taxon>
    </lineage>
</organism>
<sequence>MWDAIESMRVHPYSVLETWEWEGFNTRFDAADLKLDNMGFMVENRVIQFGLWQSLESHANVTLFCRIGSIPLLISGVVLSYFSNQVSI</sequence>
<proteinExistence type="predicted"/>
<evidence type="ECO:0000313" key="1">
    <source>
        <dbReference type="EMBL" id="GAM78743.1"/>
    </source>
</evidence>